<accession>A0A1G2RLR4</accession>
<evidence type="ECO:0000313" key="1">
    <source>
        <dbReference type="EMBL" id="OHA73428.1"/>
    </source>
</evidence>
<protein>
    <submittedName>
        <fullName evidence="1">Uncharacterized protein</fullName>
    </submittedName>
</protein>
<gene>
    <name evidence="1" type="ORF">A3B24_02355</name>
</gene>
<name>A0A1G2RLR4_9BACT</name>
<evidence type="ECO:0000313" key="2">
    <source>
        <dbReference type="Proteomes" id="UP000176917"/>
    </source>
</evidence>
<dbReference type="EMBL" id="MHUG01000012">
    <property type="protein sequence ID" value="OHA73428.1"/>
    <property type="molecule type" value="Genomic_DNA"/>
</dbReference>
<dbReference type="Proteomes" id="UP000176917">
    <property type="component" value="Unassembled WGS sequence"/>
</dbReference>
<sequence>MRLWPRKLKLHRESRLQRFLSQLEFEMFTVEHDHEGSGGLRPVRDRTGRLLGHVDSTGVCFVYVREDAKKIPAVQHVIDIVRQLNKNGVHIALSDGGKRQEVEAQAG</sequence>
<dbReference type="AlphaFoldDB" id="A0A1G2RLR4"/>
<reference evidence="1 2" key="1">
    <citation type="journal article" date="2016" name="Nat. Commun.">
        <title>Thousands of microbial genomes shed light on interconnected biogeochemical processes in an aquifer system.</title>
        <authorList>
            <person name="Anantharaman K."/>
            <person name="Brown C.T."/>
            <person name="Hug L.A."/>
            <person name="Sharon I."/>
            <person name="Castelle C.J."/>
            <person name="Probst A.J."/>
            <person name="Thomas B.C."/>
            <person name="Singh A."/>
            <person name="Wilkins M.J."/>
            <person name="Karaoz U."/>
            <person name="Brodie E.L."/>
            <person name="Williams K.H."/>
            <person name="Hubbard S.S."/>
            <person name="Banfield J.F."/>
        </authorList>
    </citation>
    <scope>NUCLEOTIDE SEQUENCE [LARGE SCALE GENOMIC DNA]</scope>
</reference>
<comment type="caution">
    <text evidence="1">The sequence shown here is derived from an EMBL/GenBank/DDBJ whole genome shotgun (WGS) entry which is preliminary data.</text>
</comment>
<proteinExistence type="predicted"/>
<organism evidence="1 2">
    <name type="scientific">Candidatus Wildermuthbacteria bacterium RIFCSPLOWO2_01_FULL_48_16</name>
    <dbReference type="NCBI Taxonomy" id="1802461"/>
    <lineage>
        <taxon>Bacteria</taxon>
        <taxon>Candidatus Wildermuthiibacteriota</taxon>
    </lineage>
</organism>